<gene>
    <name evidence="1" type="ORF">SCHPADRAFT_120080</name>
</gene>
<evidence type="ECO:0000313" key="2">
    <source>
        <dbReference type="Proteomes" id="UP000053477"/>
    </source>
</evidence>
<keyword evidence="2" id="KW-1185">Reference proteome</keyword>
<dbReference type="EMBL" id="KQ085894">
    <property type="protein sequence ID" value="KLO18496.1"/>
    <property type="molecule type" value="Genomic_DNA"/>
</dbReference>
<proteinExistence type="predicted"/>
<dbReference type="InParanoid" id="A0A0H2SN51"/>
<accession>A0A0H2SN51</accession>
<name>A0A0H2SN51_9AGAM</name>
<dbReference type="AlphaFoldDB" id="A0A0H2SN51"/>
<dbReference type="SUPFAM" id="SSF52047">
    <property type="entry name" value="RNI-like"/>
    <property type="match status" value="1"/>
</dbReference>
<evidence type="ECO:0000313" key="1">
    <source>
        <dbReference type="EMBL" id="KLO18496.1"/>
    </source>
</evidence>
<protein>
    <recommendedName>
        <fullName evidence="3">F-box domain-containing protein</fullName>
    </recommendedName>
</protein>
<dbReference type="Proteomes" id="UP000053477">
    <property type="component" value="Unassembled WGS sequence"/>
</dbReference>
<organism evidence="1 2">
    <name type="scientific">Schizopora paradoxa</name>
    <dbReference type="NCBI Taxonomy" id="27342"/>
    <lineage>
        <taxon>Eukaryota</taxon>
        <taxon>Fungi</taxon>
        <taxon>Dikarya</taxon>
        <taxon>Basidiomycota</taxon>
        <taxon>Agaricomycotina</taxon>
        <taxon>Agaricomycetes</taxon>
        <taxon>Hymenochaetales</taxon>
        <taxon>Schizoporaceae</taxon>
        <taxon>Schizopora</taxon>
    </lineage>
</organism>
<sequence length="566" mass="64848">MAGSDFEAAGVDTLISMLKTWRESGFKQILDESQRKQIAIIDGALEKGFPQPADEASIKALPHSAASLQKTLNAVNPTISKFYKLVAAEIKEATERTRRITMMCGVAALSDDVLARIIDIAVTNNETTRARTAVAIARVSRRFRIIALSNHALWSFIYWSTDLSSNSFYHIFLCLERSSQTPLEIMFNDTGYDGLRRRVDNASVFTRFIKALLPHVNRWKSFTIDFRGNAQSTTDICNTIAGLDAPQAPLFEKIALRSRFRARELFIGSSGFPIPFFKWPIANLRDLELRDFTVDVTAYPMLERFYQAVVVPGCNFKNLFEGLMTLKSLNYLHLGIFTVTIANPNEVYRLDLPSLTELSLFFRVKITKPFDSIISAFNCPNVTDLKVQFIYFLDDEDDWAHGLKMEVTQHHIRHLFSPPDRFRKIEKLTFSVSLSEAIDADEGDIGHMLYAVPFPHLPNLRELHLDGSLASLRPHIKNSYAQKFEIDETDTYPAVEIISVRSFGSDRLYDWIGKVMKKLEKQGDWEKCFKYLELWGKHTNIKGQKVYDTEYFPRELIPEWVSFWTK</sequence>
<dbReference type="OrthoDB" id="3225069at2759"/>
<reference evidence="1 2" key="1">
    <citation type="submission" date="2015-04" db="EMBL/GenBank/DDBJ databases">
        <title>Complete genome sequence of Schizopora paradoxa KUC8140, a cosmopolitan wood degrader in East Asia.</title>
        <authorList>
            <consortium name="DOE Joint Genome Institute"/>
            <person name="Min B."/>
            <person name="Park H."/>
            <person name="Jang Y."/>
            <person name="Kim J.-J."/>
            <person name="Kim K.H."/>
            <person name="Pangilinan J."/>
            <person name="Lipzen A."/>
            <person name="Riley R."/>
            <person name="Grigoriev I.V."/>
            <person name="Spatafora J.W."/>
            <person name="Choi I.-G."/>
        </authorList>
    </citation>
    <scope>NUCLEOTIDE SEQUENCE [LARGE SCALE GENOMIC DNA]</scope>
    <source>
        <strain evidence="1 2">KUC8140</strain>
    </source>
</reference>
<evidence type="ECO:0008006" key="3">
    <source>
        <dbReference type="Google" id="ProtNLM"/>
    </source>
</evidence>